<keyword evidence="4" id="KW-0249">Electron transport</keyword>
<dbReference type="KEGG" id="avn:Avin_03580"/>
<dbReference type="AlphaFoldDB" id="C1DIC1"/>
<evidence type="ECO:0000256" key="2">
    <source>
        <dbReference type="ARBA" id="ARBA00022617"/>
    </source>
</evidence>
<dbReference type="PIRSF" id="PIRSF000027">
    <property type="entry name" value="Cytc_c_prime"/>
    <property type="match status" value="1"/>
</dbReference>
<dbReference type="PROSITE" id="PS51009">
    <property type="entry name" value="CYTCII"/>
    <property type="match status" value="1"/>
</dbReference>
<dbReference type="HOGENOM" id="CLU_106713_4_0_6"/>
<keyword evidence="9" id="KW-1185">Reference proteome</keyword>
<protein>
    <submittedName>
        <fullName evidence="8">Cytochrome C</fullName>
    </submittedName>
</protein>
<dbReference type="eggNOG" id="COG3909">
    <property type="taxonomic scope" value="Bacteria"/>
</dbReference>
<dbReference type="Proteomes" id="UP000002424">
    <property type="component" value="Chromosome"/>
</dbReference>
<evidence type="ECO:0000256" key="4">
    <source>
        <dbReference type="ARBA" id="ARBA00022982"/>
    </source>
</evidence>
<dbReference type="OrthoDB" id="5520910at2"/>
<evidence type="ECO:0000256" key="7">
    <source>
        <dbReference type="PIRSR" id="PIRSR000027-2"/>
    </source>
</evidence>
<evidence type="ECO:0000256" key="5">
    <source>
        <dbReference type="ARBA" id="ARBA00023004"/>
    </source>
</evidence>
<dbReference type="GO" id="GO:0009055">
    <property type="term" value="F:electron transfer activity"/>
    <property type="evidence" value="ECO:0007669"/>
    <property type="project" value="InterPro"/>
</dbReference>
<evidence type="ECO:0000313" key="9">
    <source>
        <dbReference type="Proteomes" id="UP000002424"/>
    </source>
</evidence>
<dbReference type="GO" id="GO:0020037">
    <property type="term" value="F:heme binding"/>
    <property type="evidence" value="ECO:0007669"/>
    <property type="project" value="InterPro"/>
</dbReference>
<feature type="binding site" description="axial binding residue" evidence="6">
    <location>
        <position position="160"/>
    </location>
    <ligand>
        <name>heme c</name>
        <dbReference type="ChEBI" id="CHEBI:61717"/>
    </ligand>
    <ligandPart>
        <name>Fe</name>
        <dbReference type="ChEBI" id="CHEBI:18248"/>
    </ligandPart>
</feature>
<dbReference type="STRING" id="322710.Avin_03580"/>
<accession>C1DIC1</accession>
<feature type="binding site" description="covalent" evidence="7">
    <location>
        <position position="156"/>
    </location>
    <ligand>
        <name>heme c</name>
        <dbReference type="ChEBI" id="CHEBI:61717"/>
    </ligand>
</feature>
<dbReference type="Pfam" id="PF01322">
    <property type="entry name" value="Cytochrom_C_2"/>
    <property type="match status" value="1"/>
</dbReference>
<dbReference type="SUPFAM" id="SSF47175">
    <property type="entry name" value="Cytochromes"/>
    <property type="match status" value="1"/>
</dbReference>
<comment type="PTM">
    <text evidence="7">Binds 1 heme group per subunit.</text>
</comment>
<dbReference type="EnsemblBacteria" id="ACO76618">
    <property type="protein sequence ID" value="ACO76618"/>
    <property type="gene ID" value="Avin_03580"/>
</dbReference>
<dbReference type="InterPro" id="IPR010980">
    <property type="entry name" value="Cyt_c/b562"/>
</dbReference>
<dbReference type="GO" id="GO:0022900">
    <property type="term" value="P:electron transport chain"/>
    <property type="evidence" value="ECO:0007669"/>
    <property type="project" value="InterPro"/>
</dbReference>
<dbReference type="Gene3D" id="1.20.120.10">
    <property type="entry name" value="Cytochrome c/b562"/>
    <property type="match status" value="1"/>
</dbReference>
<evidence type="ECO:0000256" key="6">
    <source>
        <dbReference type="PIRSR" id="PIRSR000027-1"/>
    </source>
</evidence>
<proteinExistence type="predicted"/>
<gene>
    <name evidence="8" type="ordered locus">Avin_03580</name>
</gene>
<organism evidence="8 9">
    <name type="scientific">Azotobacter vinelandii (strain DJ / ATCC BAA-1303)</name>
    <dbReference type="NCBI Taxonomy" id="322710"/>
    <lineage>
        <taxon>Bacteria</taxon>
        <taxon>Pseudomonadati</taxon>
        <taxon>Pseudomonadota</taxon>
        <taxon>Gammaproteobacteria</taxon>
        <taxon>Pseudomonadales</taxon>
        <taxon>Pseudomonadaceae</taxon>
        <taxon>Azotobacter</taxon>
    </lineage>
</organism>
<evidence type="ECO:0000256" key="1">
    <source>
        <dbReference type="ARBA" id="ARBA00022448"/>
    </source>
</evidence>
<dbReference type="InterPro" id="IPR012127">
    <property type="entry name" value="Cyt_c_prime"/>
</dbReference>
<dbReference type="EMBL" id="CP001157">
    <property type="protein sequence ID" value="ACO76618.1"/>
    <property type="molecule type" value="Genomic_DNA"/>
</dbReference>
<sequence>MAGEAEDNRRPSPAIPARTMIFKPLLPGVIALALVACDGVDPDSPLGRRQAIFKQMLETSENLGGMLRGRLGFDEQRFVDGAARLDALSRQPWQHFPPVREADSSARDELWQRQERFRQLAGDLERGTAALVAATVARPLEPAALAPHVQRVEDACEACHREFRAY</sequence>
<keyword evidence="2 7" id="KW-0349">Heme</keyword>
<keyword evidence="5 6" id="KW-0408">Iron</keyword>
<evidence type="ECO:0000256" key="3">
    <source>
        <dbReference type="ARBA" id="ARBA00022723"/>
    </source>
</evidence>
<keyword evidence="3 6" id="KW-0479">Metal-binding</keyword>
<evidence type="ECO:0000313" key="8">
    <source>
        <dbReference type="EMBL" id="ACO76618.1"/>
    </source>
</evidence>
<dbReference type="InterPro" id="IPR002321">
    <property type="entry name" value="Cyt_c_II"/>
</dbReference>
<feature type="binding site" description="covalent" evidence="7">
    <location>
        <position position="159"/>
    </location>
    <ligand>
        <name>heme c</name>
        <dbReference type="ChEBI" id="CHEBI:61717"/>
    </ligand>
</feature>
<dbReference type="GO" id="GO:0005506">
    <property type="term" value="F:iron ion binding"/>
    <property type="evidence" value="ECO:0007669"/>
    <property type="project" value="InterPro"/>
</dbReference>
<keyword evidence="1" id="KW-0813">Transport</keyword>
<dbReference type="GO" id="GO:0042597">
    <property type="term" value="C:periplasmic space"/>
    <property type="evidence" value="ECO:0007669"/>
    <property type="project" value="InterPro"/>
</dbReference>
<reference evidence="8 9" key="1">
    <citation type="journal article" date="2009" name="J. Bacteriol.">
        <title>Genome sequence of Azotobacter vinelandii, an obligate aerobe specialized to support diverse anaerobic metabolic processes.</title>
        <authorList>
            <person name="Setubal J.C."/>
            <person name="dos Santos P."/>
            <person name="Goldman B.S."/>
            <person name="Ertesvag H."/>
            <person name="Espin G."/>
            <person name="Rubio L.M."/>
            <person name="Valla S."/>
            <person name="Almeida N.F."/>
            <person name="Balasubramanian D."/>
            <person name="Cromes L."/>
            <person name="Curatti L."/>
            <person name="Du Z."/>
            <person name="Godsy E."/>
            <person name="Goodner B."/>
            <person name="Hellner-Burris K."/>
            <person name="Hernandez J.A."/>
            <person name="Houmiel K."/>
            <person name="Imperial J."/>
            <person name="Kennedy C."/>
            <person name="Larson T.J."/>
            <person name="Latreille P."/>
            <person name="Ligon L.S."/>
            <person name="Lu J."/>
            <person name="Maerk M."/>
            <person name="Miller N.M."/>
            <person name="Norton S."/>
            <person name="O'Carroll I.P."/>
            <person name="Paulsen I."/>
            <person name="Raulfs E.C."/>
            <person name="Roemer R."/>
            <person name="Rosser J."/>
            <person name="Segura D."/>
            <person name="Slater S."/>
            <person name="Stricklin S.L."/>
            <person name="Studholme D.J."/>
            <person name="Sun J."/>
            <person name="Viana C.J."/>
            <person name="Wallin E."/>
            <person name="Wang B."/>
            <person name="Wheeler C."/>
            <person name="Zhu H."/>
            <person name="Dean D.R."/>
            <person name="Dixon R."/>
            <person name="Wood D."/>
        </authorList>
    </citation>
    <scope>NUCLEOTIDE SEQUENCE [LARGE SCALE GENOMIC DNA]</scope>
    <source>
        <strain evidence="9">DJ / ATCC BAA-1303</strain>
    </source>
</reference>
<name>C1DIC1_AZOVD</name>